<protein>
    <submittedName>
        <fullName evidence="1">Uncharacterized protein</fullName>
    </submittedName>
</protein>
<organism evidence="1 2">
    <name type="scientific">Macrolepiota fuliginosa MF-IS2</name>
    <dbReference type="NCBI Taxonomy" id="1400762"/>
    <lineage>
        <taxon>Eukaryota</taxon>
        <taxon>Fungi</taxon>
        <taxon>Dikarya</taxon>
        <taxon>Basidiomycota</taxon>
        <taxon>Agaricomycotina</taxon>
        <taxon>Agaricomycetes</taxon>
        <taxon>Agaricomycetidae</taxon>
        <taxon>Agaricales</taxon>
        <taxon>Agaricineae</taxon>
        <taxon>Agaricaceae</taxon>
        <taxon>Macrolepiota</taxon>
    </lineage>
</organism>
<accession>A0A9P6BWW7</accession>
<dbReference type="Proteomes" id="UP000807342">
    <property type="component" value="Unassembled WGS sequence"/>
</dbReference>
<evidence type="ECO:0000313" key="1">
    <source>
        <dbReference type="EMBL" id="KAF9442387.1"/>
    </source>
</evidence>
<dbReference type="AlphaFoldDB" id="A0A9P6BWW7"/>
<gene>
    <name evidence="1" type="ORF">P691DRAFT_765274</name>
</gene>
<name>A0A9P6BWW7_9AGAR</name>
<reference evidence="1" key="1">
    <citation type="submission" date="2020-11" db="EMBL/GenBank/DDBJ databases">
        <authorList>
            <consortium name="DOE Joint Genome Institute"/>
            <person name="Ahrendt S."/>
            <person name="Riley R."/>
            <person name="Andreopoulos W."/>
            <person name="Labutti K."/>
            <person name="Pangilinan J."/>
            <person name="Ruiz-Duenas F.J."/>
            <person name="Barrasa J.M."/>
            <person name="Sanchez-Garcia M."/>
            <person name="Camarero S."/>
            <person name="Miyauchi S."/>
            <person name="Serrano A."/>
            <person name="Linde D."/>
            <person name="Babiker R."/>
            <person name="Drula E."/>
            <person name="Ayuso-Fernandez I."/>
            <person name="Pacheco R."/>
            <person name="Padilla G."/>
            <person name="Ferreira P."/>
            <person name="Barriuso J."/>
            <person name="Kellner H."/>
            <person name="Castanera R."/>
            <person name="Alfaro M."/>
            <person name="Ramirez L."/>
            <person name="Pisabarro A.G."/>
            <person name="Kuo A."/>
            <person name="Tritt A."/>
            <person name="Lipzen A."/>
            <person name="He G."/>
            <person name="Yan M."/>
            <person name="Ng V."/>
            <person name="Cullen D."/>
            <person name="Martin F."/>
            <person name="Rosso M.-N."/>
            <person name="Henrissat B."/>
            <person name="Hibbett D."/>
            <person name="Martinez A.T."/>
            <person name="Grigoriev I.V."/>
        </authorList>
    </citation>
    <scope>NUCLEOTIDE SEQUENCE</scope>
    <source>
        <strain evidence="1">MF-IS2</strain>
    </source>
</reference>
<dbReference type="EMBL" id="MU151643">
    <property type="protein sequence ID" value="KAF9442387.1"/>
    <property type="molecule type" value="Genomic_DNA"/>
</dbReference>
<proteinExistence type="predicted"/>
<sequence length="92" mass="10225">MQTLLLVTLPELMQVQVHCELDTIGFAYEAPTLPLPPLETPKEEEDSNDDEMDIHLFNDTLTSLIIGQGFQPGDNCYPAHSISPSPLYLTPL</sequence>
<keyword evidence="2" id="KW-1185">Reference proteome</keyword>
<comment type="caution">
    <text evidence="1">The sequence shown here is derived from an EMBL/GenBank/DDBJ whole genome shotgun (WGS) entry which is preliminary data.</text>
</comment>
<evidence type="ECO:0000313" key="2">
    <source>
        <dbReference type="Proteomes" id="UP000807342"/>
    </source>
</evidence>